<dbReference type="InterPro" id="IPR012341">
    <property type="entry name" value="6hp_glycosidase-like_sf"/>
</dbReference>
<keyword evidence="8" id="KW-0326">Glycosidase</keyword>
<dbReference type="SUPFAM" id="SSF48225">
    <property type="entry name" value="Seven-hairpin glycosidases"/>
    <property type="match status" value="1"/>
</dbReference>
<protein>
    <recommendedName>
        <fullName evidence="8">alpha-1,2-Mannosidase</fullName>
        <ecNumber evidence="8">3.2.1.-</ecNumber>
    </recommendedName>
</protein>
<dbReference type="PANTHER" id="PTHR11742:SF6">
    <property type="entry name" value="MANNOSYL-OLIGOSACCHARIDE ALPHA-1,2-MANNOSIDASE IA-RELATED"/>
    <property type="match status" value="1"/>
</dbReference>
<keyword evidence="6" id="KW-0479">Metal-binding</keyword>
<dbReference type="PANTHER" id="PTHR11742">
    <property type="entry name" value="MANNOSYL-OLIGOSACCHARIDE ALPHA-1,2-MANNOSIDASE-RELATED"/>
    <property type="match status" value="1"/>
</dbReference>
<name>A0AAE0GXL2_9CHLO</name>
<dbReference type="EMBL" id="LGRX02001438">
    <property type="protein sequence ID" value="KAK3286169.1"/>
    <property type="molecule type" value="Genomic_DNA"/>
</dbReference>
<keyword evidence="4 8" id="KW-0378">Hydrolase</keyword>
<reference evidence="9 10" key="1">
    <citation type="journal article" date="2015" name="Genome Biol. Evol.">
        <title>Comparative Genomics of a Bacterivorous Green Alga Reveals Evolutionary Causalities and Consequences of Phago-Mixotrophic Mode of Nutrition.</title>
        <authorList>
            <person name="Burns J.A."/>
            <person name="Paasch A."/>
            <person name="Narechania A."/>
            <person name="Kim E."/>
        </authorList>
    </citation>
    <scope>NUCLEOTIDE SEQUENCE [LARGE SCALE GENOMIC DNA]</scope>
    <source>
        <strain evidence="9 10">PLY_AMNH</strain>
    </source>
</reference>
<dbReference type="EC" id="3.2.1.-" evidence="8"/>
<keyword evidence="10" id="KW-1185">Reference proteome</keyword>
<proteinExistence type="inferred from homology"/>
<evidence type="ECO:0000256" key="4">
    <source>
        <dbReference type="ARBA" id="ARBA00022801"/>
    </source>
</evidence>
<dbReference type="Proteomes" id="UP001190700">
    <property type="component" value="Unassembled WGS sequence"/>
</dbReference>
<comment type="caution">
    <text evidence="9">The sequence shown here is derived from an EMBL/GenBank/DDBJ whole genome shotgun (WGS) entry which is preliminary data.</text>
</comment>
<accession>A0AAE0GXL2</accession>
<evidence type="ECO:0000256" key="8">
    <source>
        <dbReference type="RuleBase" id="RU361193"/>
    </source>
</evidence>
<evidence type="ECO:0000256" key="3">
    <source>
        <dbReference type="ARBA" id="ARBA00007658"/>
    </source>
</evidence>
<evidence type="ECO:0000256" key="6">
    <source>
        <dbReference type="PIRSR" id="PIRSR601382-2"/>
    </source>
</evidence>
<feature type="binding site" evidence="6">
    <location>
        <position position="359"/>
    </location>
    <ligand>
        <name>Ca(2+)</name>
        <dbReference type="ChEBI" id="CHEBI:29108"/>
    </ligand>
</feature>
<dbReference type="GO" id="GO:0004571">
    <property type="term" value="F:mannosyl-oligosaccharide 1,2-alpha-mannosidase activity"/>
    <property type="evidence" value="ECO:0007669"/>
    <property type="project" value="InterPro"/>
</dbReference>
<comment type="cofactor">
    <cofactor evidence="1 6">
        <name>Ca(2+)</name>
        <dbReference type="ChEBI" id="CHEBI:29108"/>
    </cofactor>
</comment>
<gene>
    <name evidence="9" type="ORF">CYMTET_6264</name>
</gene>
<dbReference type="Gene3D" id="1.50.10.10">
    <property type="match status" value="1"/>
</dbReference>
<dbReference type="InterPro" id="IPR036026">
    <property type="entry name" value="Seven-hairpin_glycosidases"/>
</dbReference>
<dbReference type="GO" id="GO:0005509">
    <property type="term" value="F:calcium ion binding"/>
    <property type="evidence" value="ECO:0007669"/>
    <property type="project" value="InterPro"/>
</dbReference>
<organism evidence="9 10">
    <name type="scientific">Cymbomonas tetramitiformis</name>
    <dbReference type="NCBI Taxonomy" id="36881"/>
    <lineage>
        <taxon>Eukaryota</taxon>
        <taxon>Viridiplantae</taxon>
        <taxon>Chlorophyta</taxon>
        <taxon>Pyramimonadophyceae</taxon>
        <taxon>Pyramimonadales</taxon>
        <taxon>Pyramimonadaceae</taxon>
        <taxon>Cymbomonas</taxon>
    </lineage>
</organism>
<keyword evidence="6" id="KW-0106">Calcium</keyword>
<dbReference type="GO" id="GO:0005783">
    <property type="term" value="C:endoplasmic reticulum"/>
    <property type="evidence" value="ECO:0007669"/>
    <property type="project" value="TreeGrafter"/>
</dbReference>
<sequence length="370" mass="41908">MSQFARTTTTEHRLFEVGPCRWLEPFHTRRGRTPARCSVRGASIHESGGVSLQVGSCAMQGAGTGAVLSEVGTLQLEFNALTRISGDPTYANVAAQAMLKVEDVQPGITNGLYPVTFDPLQLYWNIDHFISFGARGDSFYEYLLKVVVQFQQSLNMQPLLERWKLSMQTMMNDLVAVSPLWVYLREKLRARYVDKMDHLSCFVPGMLALGLPFLDPGDVDEALEHAEQLAETCREMYARTATGLAPESVLFNRFQIGGMGMQDHPQNFLRPETVESFFLLYRRTGNPKYREWGWEIFQAFEKHARVETGGYAGLKNVNVDPPTQDDTMQSFFLAETLKYLFLLFSDSNMLPLDVWVLNTEGHPLQIHCIN</sequence>
<evidence type="ECO:0000256" key="2">
    <source>
        <dbReference type="ARBA" id="ARBA00004922"/>
    </source>
</evidence>
<dbReference type="Pfam" id="PF01532">
    <property type="entry name" value="Glyco_hydro_47"/>
    <property type="match status" value="1"/>
</dbReference>
<feature type="disulfide bond" evidence="7">
    <location>
        <begin position="201"/>
        <end position="233"/>
    </location>
</feature>
<evidence type="ECO:0000313" key="10">
    <source>
        <dbReference type="Proteomes" id="UP001190700"/>
    </source>
</evidence>
<dbReference type="GO" id="GO:0005975">
    <property type="term" value="P:carbohydrate metabolic process"/>
    <property type="evidence" value="ECO:0007669"/>
    <property type="project" value="InterPro"/>
</dbReference>
<dbReference type="InterPro" id="IPR001382">
    <property type="entry name" value="Glyco_hydro_47"/>
</dbReference>
<comment type="pathway">
    <text evidence="2">Protein modification; protein glycosylation.</text>
</comment>
<evidence type="ECO:0000256" key="1">
    <source>
        <dbReference type="ARBA" id="ARBA00001913"/>
    </source>
</evidence>
<evidence type="ECO:0000256" key="5">
    <source>
        <dbReference type="ARBA" id="ARBA00023157"/>
    </source>
</evidence>
<dbReference type="AlphaFoldDB" id="A0AAE0GXL2"/>
<dbReference type="GO" id="GO:0000139">
    <property type="term" value="C:Golgi membrane"/>
    <property type="evidence" value="ECO:0007669"/>
    <property type="project" value="TreeGrafter"/>
</dbReference>
<keyword evidence="5 7" id="KW-1015">Disulfide bond</keyword>
<evidence type="ECO:0000256" key="7">
    <source>
        <dbReference type="PIRSR" id="PIRSR601382-3"/>
    </source>
</evidence>
<comment type="similarity">
    <text evidence="3 8">Belongs to the glycosyl hydrolase 47 family.</text>
</comment>
<evidence type="ECO:0000313" key="9">
    <source>
        <dbReference type="EMBL" id="KAK3286169.1"/>
    </source>
</evidence>
<dbReference type="PRINTS" id="PR00747">
    <property type="entry name" value="GLYHDRLASE47"/>
</dbReference>
<dbReference type="InterPro" id="IPR050749">
    <property type="entry name" value="Glycosyl_Hydrolase_47"/>
</dbReference>